<dbReference type="Proteomes" id="UP000626697">
    <property type="component" value="Unassembled WGS sequence"/>
</dbReference>
<keyword evidence="1" id="KW-1133">Transmembrane helix</keyword>
<evidence type="ECO:0000256" key="1">
    <source>
        <dbReference type="SAM" id="Phobius"/>
    </source>
</evidence>
<name>A0ABR6CMM5_9BACI</name>
<gene>
    <name evidence="2" type="ORF">HNP81_001471</name>
</gene>
<evidence type="ECO:0000313" key="2">
    <source>
        <dbReference type="EMBL" id="MBA9026186.1"/>
    </source>
</evidence>
<keyword evidence="1" id="KW-0812">Transmembrane</keyword>
<evidence type="ECO:0000313" key="3">
    <source>
        <dbReference type="Proteomes" id="UP000626697"/>
    </source>
</evidence>
<keyword evidence="1" id="KW-0472">Membrane</keyword>
<proteinExistence type="predicted"/>
<accession>A0ABR6CMM5</accession>
<reference evidence="2 3" key="1">
    <citation type="submission" date="2020-08" db="EMBL/GenBank/DDBJ databases">
        <title>Genomic Encyclopedia of Type Strains, Phase IV (KMG-IV): sequencing the most valuable type-strain genomes for metagenomic binning, comparative biology and taxonomic classification.</title>
        <authorList>
            <person name="Goeker M."/>
        </authorList>
    </citation>
    <scope>NUCLEOTIDE SEQUENCE [LARGE SCALE GENOMIC DNA]</scope>
    <source>
        <strain evidence="2 3">DSM 105481</strain>
    </source>
</reference>
<dbReference type="EMBL" id="JACJHX010000003">
    <property type="protein sequence ID" value="MBA9026186.1"/>
    <property type="molecule type" value="Genomic_DNA"/>
</dbReference>
<comment type="caution">
    <text evidence="2">The sequence shown here is derived from an EMBL/GenBank/DDBJ whole genome shotgun (WGS) entry which is preliminary data.</text>
</comment>
<feature type="transmembrane region" description="Helical" evidence="1">
    <location>
        <begin position="14"/>
        <end position="37"/>
    </location>
</feature>
<protein>
    <submittedName>
        <fullName evidence="2">Uncharacterized protein</fullName>
    </submittedName>
</protein>
<sequence>MNNNAELVEAKNTLIGRIFTFVGSGVFLIGSLISLVVGYQTYTRLLGTET</sequence>
<keyword evidence="3" id="KW-1185">Reference proteome</keyword>
<organism evidence="2 3">
    <name type="scientific">Peribacillus huizhouensis</name>
    <dbReference type="NCBI Taxonomy" id="1501239"/>
    <lineage>
        <taxon>Bacteria</taxon>
        <taxon>Bacillati</taxon>
        <taxon>Bacillota</taxon>
        <taxon>Bacilli</taxon>
        <taxon>Bacillales</taxon>
        <taxon>Bacillaceae</taxon>
        <taxon>Peribacillus</taxon>
    </lineage>
</organism>